<dbReference type="Gene3D" id="3.40.190.10">
    <property type="entry name" value="Periplasmic binding protein-like II"/>
    <property type="match status" value="1"/>
</dbReference>
<dbReference type="RefSeq" id="WP_132818212.1">
    <property type="nucleotide sequence ID" value="NZ_SMKI01000117.1"/>
</dbReference>
<evidence type="ECO:0000256" key="1">
    <source>
        <dbReference type="SAM" id="SignalP"/>
    </source>
</evidence>
<sequence length="573" mass="61792">MKRTVLARTAAIAAAVLALGACSNGGPDPSEGSGQNGGVSYTDTPENGGTVYVLQNADFSYLDPARGFDGGVNNFYRLVYRTLTTPAPGNADDPSSIVPDLATDLGTPSEDGLTWTFTLKEGVRFQDGSPITSADVKFGISRAWDPELGIGSPYARQVIDAPEGYEGPYRSGPLETIETPDERTIVFHLREPYPEFGSVVAQNSFVPFPEGTGAGDEFIDEIISSGPYRLDSYTPGSSIRLVRNEEWDPETDDVREAYPDNWEFVIGLDAATIDERLLAGQGNDANAISLTIQPATLPRVQTPQLQERLKRMEGICQTYLGLNTTKEPLNDVRVRQAINLAVDRAAVQNASGGTQFADISTTILPRTVSGYRDYDLYPSEEHRGDQEAARALLEEAGYADGFDLTLDIRSQPKMQAQAEAIQQSLEPLGINVELNVIDVSSYYETIGTPALQNDAAITGWCPDWASSASTFLPPLFDGRGITDVGNPNLAQLNDENINARIDEIRAMTDLDAANEQWGLLDEEIMELSPIVPLAVESGITLPGENITGIYANPGSASGGIDFVLVGLRDPERG</sequence>
<dbReference type="PROSITE" id="PS51257">
    <property type="entry name" value="PROKAR_LIPOPROTEIN"/>
    <property type="match status" value="1"/>
</dbReference>
<dbReference type="Pfam" id="PF00496">
    <property type="entry name" value="SBP_bac_5"/>
    <property type="match status" value="1"/>
</dbReference>
<evidence type="ECO:0000259" key="2">
    <source>
        <dbReference type="Pfam" id="PF00496"/>
    </source>
</evidence>
<dbReference type="GO" id="GO:0042597">
    <property type="term" value="C:periplasmic space"/>
    <property type="evidence" value="ECO:0007669"/>
    <property type="project" value="UniProtKB-ARBA"/>
</dbReference>
<keyword evidence="4" id="KW-1185">Reference proteome</keyword>
<dbReference type="InterPro" id="IPR000914">
    <property type="entry name" value="SBP_5_dom"/>
</dbReference>
<dbReference type="GO" id="GO:0015833">
    <property type="term" value="P:peptide transport"/>
    <property type="evidence" value="ECO:0007669"/>
    <property type="project" value="TreeGrafter"/>
</dbReference>
<organism evidence="3 4">
    <name type="scientific">Streptomyces hainanensis</name>
    <dbReference type="NCBI Taxonomy" id="402648"/>
    <lineage>
        <taxon>Bacteria</taxon>
        <taxon>Bacillati</taxon>
        <taxon>Actinomycetota</taxon>
        <taxon>Actinomycetes</taxon>
        <taxon>Kitasatosporales</taxon>
        <taxon>Streptomycetaceae</taxon>
        <taxon>Streptomyces</taxon>
    </lineage>
</organism>
<dbReference type="OrthoDB" id="5240629at2"/>
<dbReference type="GO" id="GO:1904680">
    <property type="term" value="F:peptide transmembrane transporter activity"/>
    <property type="evidence" value="ECO:0007669"/>
    <property type="project" value="TreeGrafter"/>
</dbReference>
<evidence type="ECO:0000313" key="4">
    <source>
        <dbReference type="Proteomes" id="UP000295345"/>
    </source>
</evidence>
<dbReference type="EMBL" id="SMKI01000117">
    <property type="protein sequence ID" value="TDC75163.1"/>
    <property type="molecule type" value="Genomic_DNA"/>
</dbReference>
<reference evidence="3 4" key="1">
    <citation type="submission" date="2019-03" db="EMBL/GenBank/DDBJ databases">
        <title>Draft genome sequences of novel Actinobacteria.</title>
        <authorList>
            <person name="Sahin N."/>
            <person name="Ay H."/>
            <person name="Saygin H."/>
        </authorList>
    </citation>
    <scope>NUCLEOTIDE SEQUENCE [LARGE SCALE GENOMIC DNA]</scope>
    <source>
        <strain evidence="3 4">DSM 41900</strain>
    </source>
</reference>
<feature type="domain" description="Solute-binding protein family 5" evidence="2">
    <location>
        <begin position="97"/>
        <end position="480"/>
    </location>
</feature>
<dbReference type="PANTHER" id="PTHR30290:SF83">
    <property type="entry name" value="ABC TRANSPORTER SUBSTRATE-BINDING PROTEIN"/>
    <property type="match status" value="1"/>
</dbReference>
<dbReference type="AlphaFoldDB" id="A0A4R4TJF5"/>
<dbReference type="PANTHER" id="PTHR30290">
    <property type="entry name" value="PERIPLASMIC BINDING COMPONENT OF ABC TRANSPORTER"/>
    <property type="match status" value="1"/>
</dbReference>
<feature type="chain" id="PRO_5039555391" evidence="1">
    <location>
        <begin position="24"/>
        <end position="573"/>
    </location>
</feature>
<dbReference type="SUPFAM" id="SSF53850">
    <property type="entry name" value="Periplasmic binding protein-like II"/>
    <property type="match status" value="1"/>
</dbReference>
<keyword evidence="1" id="KW-0732">Signal</keyword>
<dbReference type="InterPro" id="IPR039424">
    <property type="entry name" value="SBP_5"/>
</dbReference>
<dbReference type="GO" id="GO:0043190">
    <property type="term" value="C:ATP-binding cassette (ABC) transporter complex"/>
    <property type="evidence" value="ECO:0007669"/>
    <property type="project" value="InterPro"/>
</dbReference>
<comment type="caution">
    <text evidence="3">The sequence shown here is derived from an EMBL/GenBank/DDBJ whole genome shotgun (WGS) entry which is preliminary data.</text>
</comment>
<name>A0A4R4TJF5_9ACTN</name>
<dbReference type="InterPro" id="IPR030678">
    <property type="entry name" value="Peptide/Ni-bd"/>
</dbReference>
<feature type="signal peptide" evidence="1">
    <location>
        <begin position="1"/>
        <end position="23"/>
    </location>
</feature>
<dbReference type="PIRSF" id="PIRSF002741">
    <property type="entry name" value="MppA"/>
    <property type="match status" value="1"/>
</dbReference>
<dbReference type="Gene3D" id="3.10.105.10">
    <property type="entry name" value="Dipeptide-binding Protein, Domain 3"/>
    <property type="match status" value="1"/>
</dbReference>
<proteinExistence type="predicted"/>
<gene>
    <name evidence="3" type="ORF">E1283_13295</name>
</gene>
<accession>A0A4R4TJF5</accession>
<dbReference type="CDD" id="cd08506">
    <property type="entry name" value="PBP2_clavulanate_OppA2"/>
    <property type="match status" value="1"/>
</dbReference>
<dbReference type="Proteomes" id="UP000295345">
    <property type="component" value="Unassembled WGS sequence"/>
</dbReference>
<protein>
    <submittedName>
        <fullName evidence="3">ABC transporter substrate-binding protein</fullName>
    </submittedName>
</protein>
<evidence type="ECO:0000313" key="3">
    <source>
        <dbReference type="EMBL" id="TDC75163.1"/>
    </source>
</evidence>